<name>G8EXU4_9CAUD</name>
<gene>
    <name evidence="2" type="ORF">SXCG_00045</name>
    <name evidence="1" type="ORF">SXFG_00084</name>
</gene>
<evidence type="ECO:0000313" key="2">
    <source>
        <dbReference type="EMBL" id="AGN33879.1"/>
    </source>
</evidence>
<accession>G8EXU4</accession>
<dbReference type="EMBL" id="HQ634178">
    <property type="protein sequence ID" value="AGN33879.1"/>
    <property type="molecule type" value="Genomic_DNA"/>
</dbReference>
<dbReference type="RefSeq" id="YP_008125572.1">
    <property type="nucleotide sequence ID" value="NC_021530.1"/>
</dbReference>
<dbReference type="OrthoDB" id="24935at10239"/>
<organism evidence="1 4">
    <name type="scientific">Synechococcus phage S-CAM8</name>
    <dbReference type="NCBI Taxonomy" id="754038"/>
    <lineage>
        <taxon>Viruses</taxon>
        <taxon>Duplodnaviria</taxon>
        <taxon>Heunggongvirae</taxon>
        <taxon>Uroviricota</taxon>
        <taxon>Caudoviricetes</taxon>
        <taxon>Pantevenvirales</taxon>
        <taxon>Kyanoviridae</taxon>
        <taxon>Neritesvirus</taxon>
        <taxon>Neritesvirus scam8</taxon>
    </lineage>
</organism>
<dbReference type="Proteomes" id="UP000297591">
    <property type="component" value="Segment"/>
</dbReference>
<proteinExistence type="predicted"/>
<sequence>MAHYAQINEDNVVVRVSVLQDIYELDDFGELDLNKAETRLQKIHGEDTRWKKTSYTSNWGGKFAKIGDTWNEELGKWIPAQPYPSWSLNTDKLQWEPPIERPESSGNITFDWDETLQNWIREEQ</sequence>
<evidence type="ECO:0000313" key="3">
    <source>
        <dbReference type="Proteomes" id="UP000014318"/>
    </source>
</evidence>
<dbReference type="GeneID" id="16045272"/>
<reference evidence="2 3" key="1">
    <citation type="submission" date="2010-11" db="EMBL/GenBank/DDBJ databases">
        <title>The Genome Sequence of Synechococcus phage S-CAM8 0608BI06.</title>
        <authorList>
            <consortium name="The Broad Institute Genome Sequencing Platform"/>
            <person name="Henn M.R."/>
            <person name="Martiny J."/>
            <person name="Weihe C."/>
            <person name="Levin J."/>
            <person name="Malboeuf C."/>
            <person name="Casali M."/>
            <person name="Russ C."/>
            <person name="Lennon N."/>
            <person name="Chapman S.B."/>
            <person name="Erlich R."/>
            <person name="Young S.K."/>
            <person name="Yandava C."/>
            <person name="Zeng Q."/>
            <person name="Alvarado L."/>
            <person name="Anderson S."/>
            <person name="Berlin A."/>
            <person name="Chen Z."/>
            <person name="Freedman E."/>
            <person name="Gellesch M."/>
            <person name="Goldberg J."/>
            <person name="Green L."/>
            <person name="Griggs A."/>
            <person name="Gujja S."/>
            <person name="Heilman E.R."/>
            <person name="Heiman D."/>
            <person name="Hollinger A."/>
            <person name="Howarth C."/>
            <person name="Larson L."/>
            <person name="Mehta T."/>
            <person name="Pearson M."/>
            <person name="Roberts A."/>
            <person name="Ryan E."/>
            <person name="Saif S."/>
            <person name="Shea T."/>
            <person name="Shenoy N."/>
            <person name="Sisk P."/>
            <person name="Stolte C."/>
            <person name="Sykes S."/>
            <person name="White J."/>
            <person name="Haas B."/>
            <person name="Nusbaum C."/>
            <person name="Birren B."/>
        </authorList>
    </citation>
    <scope>NUCLEOTIDE SEQUENCE [LARGE SCALE GENOMIC DNA]</scope>
    <source>
        <strain evidence="2">S-CAM8 06008BI06</strain>
    </source>
</reference>
<reference evidence="1 4" key="2">
    <citation type="submission" date="2010-12" db="EMBL/GenBank/DDBJ databases">
        <title>The Genome Sequence of Synechococcus phage S-CAM8 0608SB47.</title>
        <authorList>
            <consortium name="The Broad Institute Genome Sequencing Platform"/>
            <person name="Henn M.R."/>
            <person name="Martiny J."/>
            <person name="Weihe C."/>
            <person name="Levin J."/>
            <person name="Malboeuf C."/>
            <person name="Casali M."/>
            <person name="Russ C."/>
            <person name="Lennon N."/>
            <person name="Chapman S.B."/>
            <person name="Erlich R."/>
            <person name="Young S.K."/>
            <person name="Yandava C."/>
            <person name="Zeng Q."/>
            <person name="Alvarado L."/>
            <person name="Anderson S."/>
            <person name="Berlin A."/>
            <person name="Chen Z."/>
            <person name="Freedman E."/>
            <person name="Gellesch M."/>
            <person name="Goldberg J."/>
            <person name="Green L."/>
            <person name="Griggs A."/>
            <person name="Gujja S."/>
            <person name="Heilman E.R."/>
            <person name="Heiman D."/>
            <person name="Hollinger A."/>
            <person name="Howarth C."/>
            <person name="Larson L."/>
            <person name="Mehta T."/>
            <person name="Pearson M."/>
            <person name="Roberts A."/>
            <person name="Ryan E."/>
            <person name="Saif S."/>
            <person name="Shea T."/>
            <person name="Shenoy N."/>
            <person name="Sisk P."/>
            <person name="Stolte C."/>
            <person name="Sykes S."/>
            <person name="White J."/>
            <person name="Haas B."/>
            <person name="Nusbaum C."/>
            <person name="Birren B."/>
        </authorList>
    </citation>
    <scope>NUCLEOTIDE SEQUENCE [LARGE SCALE GENOMIC DNA]</scope>
    <source>
        <strain evidence="1 4">0608SB47</strain>
    </source>
</reference>
<protein>
    <submittedName>
        <fullName evidence="1">Uncharacterized protein</fullName>
    </submittedName>
</protein>
<dbReference type="KEGG" id="vg:16045272"/>
<dbReference type="EMBL" id="JF974299">
    <property type="protein sequence ID" value="AET72634.1"/>
    <property type="molecule type" value="Genomic_DNA"/>
</dbReference>
<dbReference type="Proteomes" id="UP000014318">
    <property type="component" value="Segment"/>
</dbReference>
<evidence type="ECO:0000313" key="4">
    <source>
        <dbReference type="Proteomes" id="UP000297591"/>
    </source>
</evidence>
<evidence type="ECO:0000313" key="1">
    <source>
        <dbReference type="EMBL" id="AET72634.1"/>
    </source>
</evidence>
<keyword evidence="3" id="KW-1185">Reference proteome</keyword>